<evidence type="ECO:0000313" key="2">
    <source>
        <dbReference type="Proteomes" id="UP000006038"/>
    </source>
</evidence>
<reference evidence="1" key="2">
    <citation type="submission" date="2013-04" db="UniProtKB">
        <authorList>
            <consortium name="EnsemblPlants"/>
        </authorList>
    </citation>
    <scope>IDENTIFICATION</scope>
</reference>
<evidence type="ECO:0000313" key="1">
    <source>
        <dbReference type="EnsemblPlants" id="OB03G32090.1"/>
    </source>
</evidence>
<keyword evidence="2" id="KW-1185">Reference proteome</keyword>
<accession>J3LQ83</accession>
<name>J3LQ83_ORYBR</name>
<reference evidence="1" key="1">
    <citation type="journal article" date="2013" name="Nat. Commun.">
        <title>Whole-genome sequencing of Oryza brachyantha reveals mechanisms underlying Oryza genome evolution.</title>
        <authorList>
            <person name="Chen J."/>
            <person name="Huang Q."/>
            <person name="Gao D."/>
            <person name="Wang J."/>
            <person name="Lang Y."/>
            <person name="Liu T."/>
            <person name="Li B."/>
            <person name="Bai Z."/>
            <person name="Luis Goicoechea J."/>
            <person name="Liang C."/>
            <person name="Chen C."/>
            <person name="Zhang W."/>
            <person name="Sun S."/>
            <person name="Liao Y."/>
            <person name="Zhang X."/>
            <person name="Yang L."/>
            <person name="Song C."/>
            <person name="Wang M."/>
            <person name="Shi J."/>
            <person name="Liu G."/>
            <person name="Liu J."/>
            <person name="Zhou H."/>
            <person name="Zhou W."/>
            <person name="Yu Q."/>
            <person name="An N."/>
            <person name="Chen Y."/>
            <person name="Cai Q."/>
            <person name="Wang B."/>
            <person name="Liu B."/>
            <person name="Min J."/>
            <person name="Huang Y."/>
            <person name="Wu H."/>
            <person name="Li Z."/>
            <person name="Zhang Y."/>
            <person name="Yin Y."/>
            <person name="Song W."/>
            <person name="Jiang J."/>
            <person name="Jackson S.A."/>
            <person name="Wing R.A."/>
            <person name="Wang J."/>
            <person name="Chen M."/>
        </authorList>
    </citation>
    <scope>NUCLEOTIDE SEQUENCE [LARGE SCALE GENOMIC DNA]</scope>
    <source>
        <strain evidence="1">cv. IRGC 101232</strain>
    </source>
</reference>
<dbReference type="Gramene" id="OB03G32090.1">
    <property type="protein sequence ID" value="OB03G32090.1"/>
    <property type="gene ID" value="OB03G32090"/>
</dbReference>
<dbReference type="EnsemblPlants" id="OB03G32090.1">
    <property type="protein sequence ID" value="OB03G32090.1"/>
    <property type="gene ID" value="OB03G32090"/>
</dbReference>
<protein>
    <submittedName>
        <fullName evidence="1">Uncharacterized protein</fullName>
    </submittedName>
</protein>
<dbReference type="HOGENOM" id="CLU_2213997_0_0_1"/>
<proteinExistence type="predicted"/>
<dbReference type="AlphaFoldDB" id="J3LQ83"/>
<organism evidence="1">
    <name type="scientific">Oryza brachyantha</name>
    <name type="common">malo sina</name>
    <dbReference type="NCBI Taxonomy" id="4533"/>
    <lineage>
        <taxon>Eukaryota</taxon>
        <taxon>Viridiplantae</taxon>
        <taxon>Streptophyta</taxon>
        <taxon>Embryophyta</taxon>
        <taxon>Tracheophyta</taxon>
        <taxon>Spermatophyta</taxon>
        <taxon>Magnoliopsida</taxon>
        <taxon>Liliopsida</taxon>
        <taxon>Poales</taxon>
        <taxon>Poaceae</taxon>
        <taxon>BOP clade</taxon>
        <taxon>Oryzoideae</taxon>
        <taxon>Oryzeae</taxon>
        <taxon>Oryzinae</taxon>
        <taxon>Oryza</taxon>
    </lineage>
</organism>
<dbReference type="Proteomes" id="UP000006038">
    <property type="component" value="Chromosome 3"/>
</dbReference>
<sequence>MAVTMVVLKEELLEVEEGTTVRDVLAELDDGNTLVGFALGAGARVPEAVVYGELNGVGLLEDDAMEDHAAEARKALGVGVEEDKLTQERGTWRRASAPLRQLLRIYI</sequence>
<dbReference type="eggNOG" id="ENOG502R5F8">
    <property type="taxonomic scope" value="Eukaryota"/>
</dbReference>